<organism evidence="1 2">
    <name type="scientific">Pararobbsia silviterrae</name>
    <dbReference type="NCBI Taxonomy" id="1792498"/>
    <lineage>
        <taxon>Bacteria</taxon>
        <taxon>Pseudomonadati</taxon>
        <taxon>Pseudomonadota</taxon>
        <taxon>Betaproteobacteria</taxon>
        <taxon>Burkholderiales</taxon>
        <taxon>Burkholderiaceae</taxon>
        <taxon>Pararobbsia</taxon>
    </lineage>
</organism>
<name>A0A494Y7J4_9BURK</name>
<dbReference type="InterPro" id="IPR021317">
    <property type="entry name" value="DUF2917"/>
</dbReference>
<keyword evidence="2" id="KW-1185">Reference proteome</keyword>
<dbReference type="Pfam" id="PF11142">
    <property type="entry name" value="DUF2917"/>
    <property type="match status" value="1"/>
</dbReference>
<sequence length="131" mass="14464">MRRVVVPSVSLACRQCPLTHQVNPMDELRTFELDEPQVAQALSFVRAATISAISGPIWVTIEGHADDFWLLAGHRIKVPAGRRAWLSAEHAGARFTVQSHGRARRDRWGSVTRVLSAAAARLTRTTPTRSA</sequence>
<accession>A0A494Y7J4</accession>
<dbReference type="Proteomes" id="UP000270342">
    <property type="component" value="Unassembled WGS sequence"/>
</dbReference>
<evidence type="ECO:0000313" key="2">
    <source>
        <dbReference type="Proteomes" id="UP000270342"/>
    </source>
</evidence>
<dbReference type="EMBL" id="RBZU01000002">
    <property type="protein sequence ID" value="RKP57527.1"/>
    <property type="molecule type" value="Genomic_DNA"/>
</dbReference>
<proteinExistence type="predicted"/>
<evidence type="ECO:0000313" key="1">
    <source>
        <dbReference type="EMBL" id="RKP57527.1"/>
    </source>
</evidence>
<reference evidence="1 2" key="1">
    <citation type="submission" date="2018-10" db="EMBL/GenBank/DDBJ databases">
        <title>Robbsia sp. DHC34, isolated from soil.</title>
        <authorList>
            <person name="Gao Z.-H."/>
            <person name="Qiu L.-H."/>
        </authorList>
    </citation>
    <scope>NUCLEOTIDE SEQUENCE [LARGE SCALE GENOMIC DNA]</scope>
    <source>
        <strain evidence="1 2">DHC34</strain>
    </source>
</reference>
<dbReference type="AlphaFoldDB" id="A0A494Y7J4"/>
<comment type="caution">
    <text evidence="1">The sequence shown here is derived from an EMBL/GenBank/DDBJ whole genome shotgun (WGS) entry which is preliminary data.</text>
</comment>
<gene>
    <name evidence="1" type="ORF">D7S86_06075</name>
</gene>
<protein>
    <submittedName>
        <fullName evidence="1">DUF2917 domain-containing protein</fullName>
    </submittedName>
</protein>